<evidence type="ECO:0000256" key="4">
    <source>
        <dbReference type="ARBA" id="ARBA00022448"/>
    </source>
</evidence>
<dbReference type="Pfam" id="PF01895">
    <property type="entry name" value="PhoU"/>
    <property type="match status" value="2"/>
</dbReference>
<dbReference type="FunFam" id="1.20.58.220:FF:000004">
    <property type="entry name" value="Phosphate-specific transport system accessory protein PhoU"/>
    <property type="match status" value="1"/>
</dbReference>
<dbReference type="GO" id="GO:0030643">
    <property type="term" value="P:intracellular phosphate ion homeostasis"/>
    <property type="evidence" value="ECO:0007669"/>
    <property type="project" value="InterPro"/>
</dbReference>
<evidence type="ECO:0000256" key="3">
    <source>
        <dbReference type="ARBA" id="ARBA00011738"/>
    </source>
</evidence>
<dbReference type="Gene3D" id="1.20.58.220">
    <property type="entry name" value="Phosphate transport system protein phou homolog 2, domain 2"/>
    <property type="match status" value="1"/>
</dbReference>
<reference evidence="9" key="2">
    <citation type="submission" date="2021-04" db="EMBL/GenBank/DDBJ databases">
        <authorList>
            <person name="Gilroy R."/>
        </authorList>
    </citation>
    <scope>NUCLEOTIDE SEQUENCE</scope>
    <source>
        <strain evidence="9">CHK169-4300</strain>
    </source>
</reference>
<dbReference type="PIRSF" id="PIRSF003107">
    <property type="entry name" value="PhoU"/>
    <property type="match status" value="1"/>
</dbReference>
<comment type="function">
    <text evidence="7">Plays a role in the regulation of phosphate uptake.</text>
</comment>
<evidence type="ECO:0000313" key="10">
    <source>
        <dbReference type="Proteomes" id="UP000824106"/>
    </source>
</evidence>
<dbReference type="GO" id="GO:0006817">
    <property type="term" value="P:phosphate ion transport"/>
    <property type="evidence" value="ECO:0007669"/>
    <property type="project" value="UniProtKB-KW"/>
</dbReference>
<feature type="domain" description="PhoU" evidence="8">
    <location>
        <begin position="17"/>
        <end position="103"/>
    </location>
</feature>
<dbReference type="SUPFAM" id="SSF109755">
    <property type="entry name" value="PhoU-like"/>
    <property type="match status" value="1"/>
</dbReference>
<dbReference type="PANTHER" id="PTHR42930">
    <property type="entry name" value="PHOSPHATE-SPECIFIC TRANSPORT SYSTEM ACCESSORY PROTEIN PHOU"/>
    <property type="match status" value="1"/>
</dbReference>
<dbReference type="InterPro" id="IPR028366">
    <property type="entry name" value="PhoU"/>
</dbReference>
<proteinExistence type="inferred from homology"/>
<dbReference type="EMBL" id="DXAZ01000109">
    <property type="protein sequence ID" value="HIZ71447.1"/>
    <property type="molecule type" value="Genomic_DNA"/>
</dbReference>
<keyword evidence="5 7" id="KW-0963">Cytoplasm</keyword>
<feature type="domain" description="PhoU" evidence="8">
    <location>
        <begin position="120"/>
        <end position="203"/>
    </location>
</feature>
<dbReference type="Proteomes" id="UP000824106">
    <property type="component" value="Unassembled WGS sequence"/>
</dbReference>
<protein>
    <recommendedName>
        <fullName evidence="7">Phosphate-specific transport system accessory protein PhoU</fullName>
    </recommendedName>
</protein>
<evidence type="ECO:0000256" key="7">
    <source>
        <dbReference type="PIRNR" id="PIRNR003107"/>
    </source>
</evidence>
<sequence length="220" mass="24881">MRTIFDEKLAEIHRDLLELGIMVNKAISKSVQAFITKDVKLAKEIIENDLVINDKENEIDKKCTEMIALQQPLASDLRRIIAVIRAASNLERMGDHAQNVAEATINLKNERHIVELDPIIQTMGDKIIKMSTDIIDAFVDFNVQAAREIALRDEEVDKHYNLLRLTAIKIMEENPKTAFSVSDYSFIGRDLERIGDYVTNIGEGIIYLASGEVVDLGRLD</sequence>
<accession>A0A9D2G2X7</accession>
<dbReference type="NCBIfam" id="TIGR02135">
    <property type="entry name" value="phoU_full"/>
    <property type="match status" value="1"/>
</dbReference>
<dbReference type="GO" id="GO:0005737">
    <property type="term" value="C:cytoplasm"/>
    <property type="evidence" value="ECO:0007669"/>
    <property type="project" value="UniProtKB-SubCell"/>
</dbReference>
<keyword evidence="6 7" id="KW-0592">Phosphate transport</keyword>
<evidence type="ECO:0000256" key="6">
    <source>
        <dbReference type="ARBA" id="ARBA00022592"/>
    </source>
</evidence>
<comment type="subunit">
    <text evidence="3 7">Homodimer.</text>
</comment>
<reference evidence="9" key="1">
    <citation type="journal article" date="2021" name="PeerJ">
        <title>Extensive microbial diversity within the chicken gut microbiome revealed by metagenomics and culture.</title>
        <authorList>
            <person name="Gilroy R."/>
            <person name="Ravi A."/>
            <person name="Getino M."/>
            <person name="Pursley I."/>
            <person name="Horton D.L."/>
            <person name="Alikhan N.F."/>
            <person name="Baker D."/>
            <person name="Gharbi K."/>
            <person name="Hall N."/>
            <person name="Watson M."/>
            <person name="Adriaenssens E.M."/>
            <person name="Foster-Nyarko E."/>
            <person name="Jarju S."/>
            <person name="Secka A."/>
            <person name="Antonio M."/>
            <person name="Oren A."/>
            <person name="Chaudhuri R.R."/>
            <person name="La Ragione R."/>
            <person name="Hildebrand F."/>
            <person name="Pallen M.J."/>
        </authorList>
    </citation>
    <scope>NUCLEOTIDE SEQUENCE</scope>
    <source>
        <strain evidence="9">CHK169-4300</strain>
    </source>
</reference>
<organism evidence="9 10">
    <name type="scientific">Candidatus Atopostipes pullistercoris</name>
    <dbReference type="NCBI Taxonomy" id="2838467"/>
    <lineage>
        <taxon>Bacteria</taxon>
        <taxon>Bacillati</taxon>
        <taxon>Bacillota</taxon>
        <taxon>Bacilli</taxon>
        <taxon>Lactobacillales</taxon>
        <taxon>Carnobacteriaceae</taxon>
        <taxon>Atopostipes</taxon>
    </lineage>
</organism>
<dbReference type="InterPro" id="IPR026022">
    <property type="entry name" value="PhoU_dom"/>
</dbReference>
<gene>
    <name evidence="9" type="primary">phoU</name>
    <name evidence="9" type="ORF">H9808_06770</name>
</gene>
<comment type="similarity">
    <text evidence="2 7">Belongs to the PhoU family.</text>
</comment>
<dbReference type="InterPro" id="IPR038078">
    <property type="entry name" value="PhoU-like_sf"/>
</dbReference>
<evidence type="ECO:0000256" key="5">
    <source>
        <dbReference type="ARBA" id="ARBA00022490"/>
    </source>
</evidence>
<evidence type="ECO:0000313" key="9">
    <source>
        <dbReference type="EMBL" id="HIZ71447.1"/>
    </source>
</evidence>
<comment type="caution">
    <text evidence="9">The sequence shown here is derived from an EMBL/GenBank/DDBJ whole genome shotgun (WGS) entry which is preliminary data.</text>
</comment>
<evidence type="ECO:0000256" key="1">
    <source>
        <dbReference type="ARBA" id="ARBA00004496"/>
    </source>
</evidence>
<dbReference type="GO" id="GO:0045936">
    <property type="term" value="P:negative regulation of phosphate metabolic process"/>
    <property type="evidence" value="ECO:0007669"/>
    <property type="project" value="InterPro"/>
</dbReference>
<evidence type="ECO:0000259" key="8">
    <source>
        <dbReference type="Pfam" id="PF01895"/>
    </source>
</evidence>
<dbReference type="AlphaFoldDB" id="A0A9D2G2X7"/>
<name>A0A9D2G2X7_9LACT</name>
<comment type="subcellular location">
    <subcellularLocation>
        <location evidence="1 7">Cytoplasm</location>
    </subcellularLocation>
</comment>
<keyword evidence="4 7" id="KW-0813">Transport</keyword>
<evidence type="ECO:0000256" key="2">
    <source>
        <dbReference type="ARBA" id="ARBA00008107"/>
    </source>
</evidence>
<dbReference type="PANTHER" id="PTHR42930:SF3">
    <property type="entry name" value="PHOSPHATE-SPECIFIC TRANSPORT SYSTEM ACCESSORY PROTEIN PHOU"/>
    <property type="match status" value="1"/>
</dbReference>